<feature type="domain" description="ChrR-like cupin" evidence="1">
    <location>
        <begin position="15"/>
        <end position="111"/>
    </location>
</feature>
<accession>A0A2S7X1Q1</accession>
<protein>
    <submittedName>
        <fullName evidence="2">Anti-sigma factor</fullName>
    </submittedName>
</protein>
<dbReference type="Gene3D" id="2.60.120.10">
    <property type="entry name" value="Jelly Rolls"/>
    <property type="match status" value="1"/>
</dbReference>
<dbReference type="Proteomes" id="UP000239263">
    <property type="component" value="Unassembled WGS sequence"/>
</dbReference>
<dbReference type="AlphaFoldDB" id="A0A2S7X1Q1"/>
<evidence type="ECO:0000313" key="2">
    <source>
        <dbReference type="EMBL" id="PQJ84154.1"/>
    </source>
</evidence>
<dbReference type="EMBL" id="MSCO01000002">
    <property type="protein sequence ID" value="PQJ84154.1"/>
    <property type="molecule type" value="Genomic_DNA"/>
</dbReference>
<sequence>MKLNTDFSKHADAFFSQSTWVPSPIKEVSRKMLERDGGEIATATTLVNYEPNSYFSSHVHTGGEEFLVLEGVFADEHGDYPVGTYMRNPVGSSHAPVVKKSCMILVKLGQYQKDDHTPVHIDTQAHTFIMDPIRAGVTFLKLHTFKNEIVRLEEWPKNHTIELDNQGGIEILVLEGEFSHDNTSYQKFDWLRLPIGHSLHAVMNNKHCKVWIKTGHHLHQIQPK</sequence>
<dbReference type="InterPro" id="IPR025979">
    <property type="entry name" value="ChrR-like_cupin_dom"/>
</dbReference>
<evidence type="ECO:0000259" key="1">
    <source>
        <dbReference type="Pfam" id="PF12973"/>
    </source>
</evidence>
<dbReference type="OrthoDB" id="9801227at2"/>
<name>A0A2S7X1Q1_9GAMM</name>
<organism evidence="2 3">
    <name type="scientific">Aliivibrio sifiae</name>
    <dbReference type="NCBI Taxonomy" id="566293"/>
    <lineage>
        <taxon>Bacteria</taxon>
        <taxon>Pseudomonadati</taxon>
        <taxon>Pseudomonadota</taxon>
        <taxon>Gammaproteobacteria</taxon>
        <taxon>Vibrionales</taxon>
        <taxon>Vibrionaceae</taxon>
        <taxon>Aliivibrio</taxon>
    </lineage>
</organism>
<dbReference type="Pfam" id="PF12973">
    <property type="entry name" value="Cupin_7"/>
    <property type="match status" value="1"/>
</dbReference>
<dbReference type="SUPFAM" id="SSF51182">
    <property type="entry name" value="RmlC-like cupins"/>
    <property type="match status" value="2"/>
</dbReference>
<dbReference type="InterPro" id="IPR014710">
    <property type="entry name" value="RmlC-like_jellyroll"/>
</dbReference>
<gene>
    <name evidence="2" type="ORF">BTO22_11390</name>
</gene>
<comment type="caution">
    <text evidence="2">The sequence shown here is derived from an EMBL/GenBank/DDBJ whole genome shotgun (WGS) entry which is preliminary data.</text>
</comment>
<dbReference type="InterPro" id="IPR011051">
    <property type="entry name" value="RmlC_Cupin_sf"/>
</dbReference>
<evidence type="ECO:0000313" key="3">
    <source>
        <dbReference type="Proteomes" id="UP000239263"/>
    </source>
</evidence>
<reference evidence="2 3" key="1">
    <citation type="submission" date="2016-12" db="EMBL/GenBank/DDBJ databases">
        <title>Diversity of luminous bacteria.</title>
        <authorList>
            <person name="Yoshizawa S."/>
            <person name="Kogure K."/>
        </authorList>
    </citation>
    <scope>NUCLEOTIDE SEQUENCE [LARGE SCALE GENOMIC DNA]</scope>
    <source>
        <strain evidence="2 3">ATCC 33715</strain>
    </source>
</reference>
<proteinExistence type="predicted"/>
<dbReference type="CDD" id="cd20303">
    <property type="entry name" value="cupin_ChrR_1"/>
    <property type="match status" value="1"/>
</dbReference>
<dbReference type="RefSeq" id="WP_105055645.1">
    <property type="nucleotide sequence ID" value="NZ_CAWNRT010000002.1"/>
</dbReference>